<dbReference type="RefSeq" id="WP_285665862.1">
    <property type="nucleotide sequence ID" value="NZ_BSTX01000004.1"/>
</dbReference>
<name>A0A9W6SPJ2_9ACTN</name>
<gene>
    <name evidence="1" type="ORF">Afil01_54310</name>
</gene>
<organism evidence="1 2">
    <name type="scientific">Actinorhabdospora filicis</name>
    <dbReference type="NCBI Taxonomy" id="1785913"/>
    <lineage>
        <taxon>Bacteria</taxon>
        <taxon>Bacillati</taxon>
        <taxon>Actinomycetota</taxon>
        <taxon>Actinomycetes</taxon>
        <taxon>Micromonosporales</taxon>
        <taxon>Micromonosporaceae</taxon>
        <taxon>Actinorhabdospora</taxon>
    </lineage>
</organism>
<evidence type="ECO:0000313" key="1">
    <source>
        <dbReference type="EMBL" id="GLZ80624.1"/>
    </source>
</evidence>
<dbReference type="EMBL" id="BSTX01000004">
    <property type="protein sequence ID" value="GLZ80624.1"/>
    <property type="molecule type" value="Genomic_DNA"/>
</dbReference>
<dbReference type="Proteomes" id="UP001165079">
    <property type="component" value="Unassembled WGS sequence"/>
</dbReference>
<proteinExistence type="predicted"/>
<protein>
    <submittedName>
        <fullName evidence="1">Uncharacterized protein</fullName>
    </submittedName>
</protein>
<evidence type="ECO:0000313" key="2">
    <source>
        <dbReference type="Proteomes" id="UP001165079"/>
    </source>
</evidence>
<sequence>MASSVVKKSRVKPVKAGHLAVTELASPFAASSSPFGDDVQFPLPVESLNWTYSPPVPTRTESYAGGH</sequence>
<reference evidence="1" key="1">
    <citation type="submission" date="2023-03" db="EMBL/GenBank/DDBJ databases">
        <title>Actinorhabdospora filicis NBRC 111898.</title>
        <authorList>
            <person name="Ichikawa N."/>
            <person name="Sato H."/>
            <person name="Tonouchi N."/>
        </authorList>
    </citation>
    <scope>NUCLEOTIDE SEQUENCE</scope>
    <source>
        <strain evidence="1">NBRC 111898</strain>
    </source>
</reference>
<keyword evidence="2" id="KW-1185">Reference proteome</keyword>
<dbReference type="AlphaFoldDB" id="A0A9W6SPJ2"/>
<comment type="caution">
    <text evidence="1">The sequence shown here is derived from an EMBL/GenBank/DDBJ whole genome shotgun (WGS) entry which is preliminary data.</text>
</comment>
<accession>A0A9W6SPJ2</accession>